<gene>
    <name evidence="2" type="ORF">FRD01_06675</name>
</gene>
<keyword evidence="1" id="KW-0732">Signal</keyword>
<dbReference type="KEGG" id="bbae:FRD01_06675"/>
<evidence type="ECO:0000313" key="2">
    <source>
        <dbReference type="EMBL" id="QED26930.1"/>
    </source>
</evidence>
<evidence type="ECO:0000256" key="1">
    <source>
        <dbReference type="SAM" id="SignalP"/>
    </source>
</evidence>
<keyword evidence="3" id="KW-1185">Reference proteome</keyword>
<dbReference type="InterPro" id="IPR049806">
    <property type="entry name" value="MasK-like_C"/>
</dbReference>
<feature type="signal peptide" evidence="1">
    <location>
        <begin position="1"/>
        <end position="24"/>
    </location>
</feature>
<organism evidence="2 3">
    <name type="scientific">Microvenator marinus</name>
    <dbReference type="NCBI Taxonomy" id="2600177"/>
    <lineage>
        <taxon>Bacteria</taxon>
        <taxon>Deltaproteobacteria</taxon>
        <taxon>Bradymonadales</taxon>
        <taxon>Microvenatoraceae</taxon>
        <taxon>Microvenator</taxon>
    </lineage>
</organism>
<reference evidence="2 3" key="1">
    <citation type="submission" date="2019-08" db="EMBL/GenBank/DDBJ databases">
        <authorList>
            <person name="Liang Q."/>
        </authorList>
    </citation>
    <scope>NUCLEOTIDE SEQUENCE [LARGE SCALE GENOMIC DNA]</scope>
    <source>
        <strain evidence="2 3">V1718</strain>
    </source>
</reference>
<feature type="chain" id="PRO_5022846819" evidence="1">
    <location>
        <begin position="25"/>
        <end position="224"/>
    </location>
</feature>
<dbReference type="AlphaFoldDB" id="A0A5B8XMS9"/>
<name>A0A5B8XMS9_9DELT</name>
<dbReference type="RefSeq" id="WP_146958615.1">
    <property type="nucleotide sequence ID" value="NZ_CP042467.1"/>
</dbReference>
<sequence length="224" mass="24305">MCTKPHLILMALGSLLLLAPNAYAKPPSSAVKAAVEGLKPELHRCYVDLVPASDRVEHGNNANVEVRVDYSGRAQVLFKNTTLTQVAARECMLGVLRRAKMPANGELWDAEIYLGMDSELGKWVVRVAESGATTQDMLAVVNENLGALIACFEERRKQKPGLKGGVELVLTISTSGRVQEAELAKNTVADPEVGRCVLKKVESLEFPRPASLAILRVPIEFSAE</sequence>
<dbReference type="NCBIfam" id="NF033768">
    <property type="entry name" value="myxo_SS_tail"/>
    <property type="match status" value="1"/>
</dbReference>
<proteinExistence type="predicted"/>
<evidence type="ECO:0000313" key="3">
    <source>
        <dbReference type="Proteomes" id="UP000321595"/>
    </source>
</evidence>
<dbReference type="Proteomes" id="UP000321595">
    <property type="component" value="Chromosome"/>
</dbReference>
<protein>
    <submittedName>
        <fullName evidence="2">AgmX/PglI C-terminal domain-containing protein</fullName>
    </submittedName>
</protein>
<dbReference type="EMBL" id="CP042467">
    <property type="protein sequence ID" value="QED26930.1"/>
    <property type="molecule type" value="Genomic_DNA"/>
</dbReference>
<dbReference type="OrthoDB" id="5377858at2"/>
<accession>A0A5B8XMS9</accession>